<evidence type="ECO:0000256" key="2">
    <source>
        <dbReference type="ARBA" id="ARBA00022692"/>
    </source>
</evidence>
<protein>
    <submittedName>
        <fullName evidence="6">DUF697 domain-containing protein</fullName>
    </submittedName>
</protein>
<dbReference type="AlphaFoldDB" id="A0A3P3QWI6"/>
<dbReference type="EMBL" id="RRCO01000005">
    <property type="protein sequence ID" value="RRJ24720.1"/>
    <property type="molecule type" value="Genomic_DNA"/>
</dbReference>
<dbReference type="Pfam" id="PF05128">
    <property type="entry name" value="DUF697"/>
    <property type="match status" value="1"/>
</dbReference>
<proteinExistence type="predicted"/>
<dbReference type="GO" id="GO:0016020">
    <property type="term" value="C:membrane"/>
    <property type="evidence" value="ECO:0007669"/>
    <property type="project" value="UniProtKB-SubCell"/>
</dbReference>
<keyword evidence="2" id="KW-0812">Transmembrane</keyword>
<comment type="subcellular location">
    <subcellularLocation>
        <location evidence="1">Membrane</location>
        <topology evidence="1">Multi-pass membrane protein</topology>
    </subcellularLocation>
</comment>
<dbReference type="GO" id="GO:0005525">
    <property type="term" value="F:GTP binding"/>
    <property type="evidence" value="ECO:0007669"/>
    <property type="project" value="InterPro"/>
</dbReference>
<evidence type="ECO:0000256" key="1">
    <source>
        <dbReference type="ARBA" id="ARBA00004141"/>
    </source>
</evidence>
<name>A0A3P3QWI6_9FIRM</name>
<dbReference type="Pfam" id="PF01926">
    <property type="entry name" value="MMR_HSR1"/>
    <property type="match status" value="1"/>
</dbReference>
<evidence type="ECO:0000256" key="3">
    <source>
        <dbReference type="ARBA" id="ARBA00022989"/>
    </source>
</evidence>
<evidence type="ECO:0000256" key="4">
    <source>
        <dbReference type="ARBA" id="ARBA00023136"/>
    </source>
</evidence>
<dbReference type="Proteomes" id="UP000272490">
    <property type="component" value="Unassembled WGS sequence"/>
</dbReference>
<sequence>MDKGNILVIGDSGVGKSTLINAVLGEEIAESGFGDKGTTKELKVYESDVLDFRIIDTVGFEPSFFKRMGAINAVKKWSKNAVKDGKENSDINVIWFCVEGTSSKLFPETIKSLSKATSIYPSVPIIVVITKSYSKPERERNVQMVKEVFEKQKNTKNLKGIIPVVAMIYEIDEEQFVAQEGITELIDMTYELIPEGMQAARKDIEAFKLNRKRSFAQTAIATFTLSAVAIAAIPIPLSDAVLLSPLEIGEINSLAKIYGIKNDKNSKRFLNSVVEAGTVGVAAKAAINALKAIPAINLAASVINAAVAGAIVLGIGEVCVYTYEQIHLGNKSLDDVDWINKIIESKLNKQIIEKINMIVTDEDFRNGNITNLKKLFTKLLSK</sequence>
<organism evidence="6 7">
    <name type="scientific">Lachnoanaerobaculum gingivalis</name>
    <dbReference type="NCBI Taxonomy" id="2490855"/>
    <lineage>
        <taxon>Bacteria</taxon>
        <taxon>Bacillati</taxon>
        <taxon>Bacillota</taxon>
        <taxon>Clostridia</taxon>
        <taxon>Lachnospirales</taxon>
        <taxon>Lachnospiraceae</taxon>
        <taxon>Lachnoanaerobaculum</taxon>
    </lineage>
</organism>
<dbReference type="InterPro" id="IPR021147">
    <property type="entry name" value="DUF697"/>
</dbReference>
<keyword evidence="4" id="KW-0472">Membrane</keyword>
<keyword evidence="3" id="KW-1133">Transmembrane helix</keyword>
<dbReference type="Gene3D" id="3.40.50.300">
    <property type="entry name" value="P-loop containing nucleotide triphosphate hydrolases"/>
    <property type="match status" value="1"/>
</dbReference>
<dbReference type="CDD" id="cd00882">
    <property type="entry name" value="Ras_like_GTPase"/>
    <property type="match status" value="1"/>
</dbReference>
<dbReference type="RefSeq" id="WP_128674632.1">
    <property type="nucleotide sequence ID" value="NZ_RRCO01000005.1"/>
</dbReference>
<dbReference type="InterPro" id="IPR006073">
    <property type="entry name" value="GTP-bd"/>
</dbReference>
<evidence type="ECO:0000259" key="5">
    <source>
        <dbReference type="Pfam" id="PF01926"/>
    </source>
</evidence>
<dbReference type="InterPro" id="IPR025662">
    <property type="entry name" value="Sigma_54_int_dom_ATP-bd_1"/>
</dbReference>
<accession>A0A3P3QWI6</accession>
<reference evidence="6 7" key="1">
    <citation type="submission" date="2018-11" db="EMBL/GenBank/DDBJ databases">
        <title>Genome sequencing of Lachnoanaerobaculum sp. KCOM 2030 (= ChDC B114).</title>
        <authorList>
            <person name="Kook J.-K."/>
            <person name="Park S.-N."/>
            <person name="Lim Y.K."/>
        </authorList>
    </citation>
    <scope>NUCLEOTIDE SEQUENCE [LARGE SCALE GENOMIC DNA]</scope>
    <source>
        <strain evidence="6 7">KCOM 2030</strain>
    </source>
</reference>
<dbReference type="OrthoDB" id="9255830at2"/>
<keyword evidence="7" id="KW-1185">Reference proteome</keyword>
<evidence type="ECO:0000313" key="6">
    <source>
        <dbReference type="EMBL" id="RRJ24720.1"/>
    </source>
</evidence>
<dbReference type="PROSITE" id="PS00675">
    <property type="entry name" value="SIGMA54_INTERACT_1"/>
    <property type="match status" value="1"/>
</dbReference>
<gene>
    <name evidence="6" type="ORF">EHV10_10600</name>
</gene>
<comment type="caution">
    <text evidence="6">The sequence shown here is derived from an EMBL/GenBank/DDBJ whole genome shotgun (WGS) entry which is preliminary data.</text>
</comment>
<dbReference type="InterPro" id="IPR027417">
    <property type="entry name" value="P-loop_NTPase"/>
</dbReference>
<dbReference type="SUPFAM" id="SSF52540">
    <property type="entry name" value="P-loop containing nucleoside triphosphate hydrolases"/>
    <property type="match status" value="1"/>
</dbReference>
<evidence type="ECO:0000313" key="7">
    <source>
        <dbReference type="Proteomes" id="UP000272490"/>
    </source>
</evidence>
<feature type="domain" description="G" evidence="5">
    <location>
        <begin position="6"/>
        <end position="131"/>
    </location>
</feature>